<evidence type="ECO:0008006" key="5">
    <source>
        <dbReference type="Google" id="ProtNLM"/>
    </source>
</evidence>
<dbReference type="Pfam" id="PF03993">
    <property type="entry name" value="DUF349"/>
    <property type="match status" value="3"/>
</dbReference>
<evidence type="ECO:0000256" key="1">
    <source>
        <dbReference type="SAM" id="Coils"/>
    </source>
</evidence>
<feature type="compositionally biased region" description="Low complexity" evidence="2">
    <location>
        <begin position="23"/>
        <end position="45"/>
    </location>
</feature>
<keyword evidence="4" id="KW-1185">Reference proteome</keyword>
<dbReference type="EMBL" id="FNQV01000002">
    <property type="protein sequence ID" value="SDZ86608.1"/>
    <property type="molecule type" value="Genomic_DNA"/>
</dbReference>
<proteinExistence type="predicted"/>
<sequence>MTEEQQNPEQVPAHEGGRETEAPTEAPPADATPEAESAPEAAAPEAPKEEETPSQDAAETAPAVPTPAPPAAAPVPSPTPPPAAPVVPPPSAAPLTAPTGVPQVTVAAPSLDADQAGEYGRVDDEGNVWVRENAGERSVGQFPDASPQEALAFYVQRYLDLDAEVRLAEARLPHLNAREVDSTLTSLKEQVAAPAAVGDLDGLRARVQALESAGAERKKQAAAEREAAKKAALEQREAIVARAEKIANRDPQKTQWRQSGQQIRDLLGEWKEAQRRGPRLDRPTEDALWKRFSHARTTFDRHRRQFFSELDAKQKESKAKKEELIERATQMSDSTDWGRTTIAYRDLLEEWKAAGRTNRKEDDELWKRFRAAQQVFFDARNASNAQADQEQQENLVKKRELCEQAEALLPITDPKRARSALRPIQDAWEQIGFVPRNAMNEVEGRMRKVEDAIREAEQEQWRATDPEVTARKSALATQIEDALATLDDKIARAKESNDSAKVAKLEEERAAKQAWLDTIS</sequence>
<feature type="coiled-coil region" evidence="1">
    <location>
        <begin position="439"/>
        <end position="503"/>
    </location>
</feature>
<dbReference type="OrthoDB" id="5422202at2"/>
<organism evidence="3 4">
    <name type="scientific">Bowdeniella nasicola</name>
    <dbReference type="NCBI Taxonomy" id="208480"/>
    <lineage>
        <taxon>Bacteria</taxon>
        <taxon>Bacillati</taxon>
        <taxon>Actinomycetota</taxon>
        <taxon>Actinomycetes</taxon>
        <taxon>Actinomycetales</taxon>
        <taxon>Actinomycetaceae</taxon>
        <taxon>Bowdeniella</taxon>
    </lineage>
</organism>
<feature type="compositionally biased region" description="Pro residues" evidence="2">
    <location>
        <begin position="64"/>
        <end position="92"/>
    </location>
</feature>
<evidence type="ECO:0000313" key="4">
    <source>
        <dbReference type="Proteomes" id="UP000199288"/>
    </source>
</evidence>
<gene>
    <name evidence="3" type="ORF">SAMN02910418_00451</name>
</gene>
<evidence type="ECO:0000256" key="2">
    <source>
        <dbReference type="SAM" id="MobiDB-lite"/>
    </source>
</evidence>
<dbReference type="InterPro" id="IPR007139">
    <property type="entry name" value="DUF349"/>
</dbReference>
<name>A0A1H3WK74_9ACTO</name>
<accession>A0A1H3WK74</accession>
<reference evidence="4" key="1">
    <citation type="submission" date="2016-10" db="EMBL/GenBank/DDBJ databases">
        <authorList>
            <person name="Varghese N."/>
            <person name="Submissions S."/>
        </authorList>
    </citation>
    <scope>NUCLEOTIDE SEQUENCE [LARGE SCALE GENOMIC DNA]</scope>
    <source>
        <strain evidence="4">KPR-1</strain>
    </source>
</reference>
<protein>
    <recommendedName>
        <fullName evidence="5">ATPase</fullName>
    </recommendedName>
</protein>
<dbReference type="AlphaFoldDB" id="A0A1H3WK74"/>
<evidence type="ECO:0000313" key="3">
    <source>
        <dbReference type="EMBL" id="SDZ86608.1"/>
    </source>
</evidence>
<feature type="region of interest" description="Disordered" evidence="2">
    <location>
        <begin position="1"/>
        <end position="127"/>
    </location>
</feature>
<dbReference type="Proteomes" id="UP000199288">
    <property type="component" value="Unassembled WGS sequence"/>
</dbReference>
<keyword evidence="1" id="KW-0175">Coiled coil</keyword>